<organism evidence="1 2">
    <name type="scientific">Cedecea colo</name>
    <dbReference type="NCBI Taxonomy" id="2552946"/>
    <lineage>
        <taxon>Bacteria</taxon>
        <taxon>Pseudomonadati</taxon>
        <taxon>Pseudomonadota</taxon>
        <taxon>Gammaproteobacteria</taxon>
        <taxon>Enterobacterales</taxon>
        <taxon>Enterobacteriaceae</taxon>
        <taxon>Cedecea</taxon>
    </lineage>
</organism>
<accession>A0ABX0VMH2</accession>
<protein>
    <submittedName>
        <fullName evidence="1">Adhesin</fullName>
    </submittedName>
</protein>
<sequence length="75" mass="7900">MVKPTANMAGKLITGGWDPKFNSDLLKYAEIKGQLGISKEMLPSMIPGAIGNVAGSLSSEYGSSEAQKIIDEVSK</sequence>
<dbReference type="EMBL" id="SOYS01000004">
    <property type="protein sequence ID" value="NIY48083.1"/>
    <property type="molecule type" value="Genomic_DNA"/>
</dbReference>
<comment type="caution">
    <text evidence="1">The sequence shown here is derived from an EMBL/GenBank/DDBJ whole genome shotgun (WGS) entry which is preliminary data.</text>
</comment>
<gene>
    <name evidence="1" type="ORF">E2L00_11220</name>
</gene>
<evidence type="ECO:0000313" key="1">
    <source>
        <dbReference type="EMBL" id="NIY48083.1"/>
    </source>
</evidence>
<keyword evidence="2" id="KW-1185">Reference proteome</keyword>
<proteinExistence type="predicted"/>
<dbReference type="Proteomes" id="UP000697927">
    <property type="component" value="Unassembled WGS sequence"/>
</dbReference>
<reference evidence="1 2" key="1">
    <citation type="journal article" date="2020" name="Microorganisms">
        <title>Polyphasic Characterisation of Cedecea colo sp. nov., a New Enteric Bacterium Isolated from the Koala Hindgut.</title>
        <authorList>
            <person name="Boath J.M."/>
            <person name="Dakhal S."/>
            <person name="Van T.T.H."/>
            <person name="Moore R.J."/>
            <person name="Dekiwadia C."/>
            <person name="Macreadie I.G."/>
        </authorList>
    </citation>
    <scope>NUCLEOTIDE SEQUENCE [LARGE SCALE GENOMIC DNA]</scope>
    <source>
        <strain evidence="1 2">ZA</strain>
    </source>
</reference>
<name>A0ABX0VMH2_9ENTR</name>
<evidence type="ECO:0000313" key="2">
    <source>
        <dbReference type="Proteomes" id="UP000697927"/>
    </source>
</evidence>